<dbReference type="InterPro" id="IPR013216">
    <property type="entry name" value="Methyltransf_11"/>
</dbReference>
<dbReference type="PANTHER" id="PTHR43861">
    <property type="entry name" value="TRANS-ACONITATE 2-METHYLTRANSFERASE-RELATED"/>
    <property type="match status" value="1"/>
</dbReference>
<feature type="domain" description="Methyltransferase type 11" evidence="1">
    <location>
        <begin position="46"/>
        <end position="133"/>
    </location>
</feature>
<dbReference type="InterPro" id="IPR029063">
    <property type="entry name" value="SAM-dependent_MTases_sf"/>
</dbReference>
<dbReference type="AlphaFoldDB" id="A0A7X0DM75"/>
<sequence length="258" mass="26946">MSAASPQTGKGQIWDAGRYQTNAGFVPVLGAPVLTLLAPAEGERILDLGCGDGALTEKLAACGAVVTGVDGSAAMIDAARARGLTAEVMDGHALTFSACFEAVFSNAALHWMTRPEAVVAGVARALVPGGRFVAEFGGFGNVAAVVTAMTAALNRRGIDPAPRNPWYFPTVQEYSALLEQHGFRIEEIALVPRPTPLPTGMTGWLETFAGPFVAGLEGAEQQAILQEAEAAMAPALRDSSGGWWADYMRLRFRAALAG</sequence>
<comment type="caution">
    <text evidence="2">The sequence shown here is derived from an EMBL/GenBank/DDBJ whole genome shotgun (WGS) entry which is preliminary data.</text>
</comment>
<keyword evidence="2" id="KW-0808">Transferase</keyword>
<dbReference type="Pfam" id="PF08241">
    <property type="entry name" value="Methyltransf_11"/>
    <property type="match status" value="1"/>
</dbReference>
<proteinExistence type="predicted"/>
<dbReference type="CDD" id="cd02440">
    <property type="entry name" value="AdoMet_MTases"/>
    <property type="match status" value="1"/>
</dbReference>
<evidence type="ECO:0000259" key="1">
    <source>
        <dbReference type="Pfam" id="PF08241"/>
    </source>
</evidence>
<dbReference type="GO" id="GO:0008757">
    <property type="term" value="F:S-adenosylmethionine-dependent methyltransferase activity"/>
    <property type="evidence" value="ECO:0007669"/>
    <property type="project" value="InterPro"/>
</dbReference>
<reference evidence="2 3" key="1">
    <citation type="submission" date="2020-08" db="EMBL/GenBank/DDBJ databases">
        <title>Genomic Encyclopedia of Type Strains, Phase IV (KMG-IV): sequencing the most valuable type-strain genomes for metagenomic binning, comparative biology and taxonomic classification.</title>
        <authorList>
            <person name="Goeker M."/>
        </authorList>
    </citation>
    <scope>NUCLEOTIDE SEQUENCE [LARGE SCALE GENOMIC DNA]</scope>
    <source>
        <strain evidence="2 3">DSM 11590</strain>
    </source>
</reference>
<name>A0A7X0DM75_NOVIT</name>
<dbReference type="Gene3D" id="3.40.50.150">
    <property type="entry name" value="Vaccinia Virus protein VP39"/>
    <property type="match status" value="1"/>
</dbReference>
<organism evidence="2 3">
    <name type="scientific">Novispirillum itersonii</name>
    <name type="common">Aquaspirillum itersonii</name>
    <dbReference type="NCBI Taxonomy" id="189"/>
    <lineage>
        <taxon>Bacteria</taxon>
        <taxon>Pseudomonadati</taxon>
        <taxon>Pseudomonadota</taxon>
        <taxon>Alphaproteobacteria</taxon>
        <taxon>Rhodospirillales</taxon>
        <taxon>Novispirillaceae</taxon>
        <taxon>Novispirillum</taxon>
    </lineage>
</organism>
<gene>
    <name evidence="2" type="ORF">FHS48_002146</name>
</gene>
<protein>
    <submittedName>
        <fullName evidence="2">Trans-aconitate methyltransferase</fullName>
    </submittedName>
</protein>
<dbReference type="RefSeq" id="WP_184263547.1">
    <property type="nucleotide sequence ID" value="NZ_JACIIX010000007.1"/>
</dbReference>
<keyword evidence="2" id="KW-0489">Methyltransferase</keyword>
<evidence type="ECO:0000313" key="2">
    <source>
        <dbReference type="EMBL" id="MBB6210721.1"/>
    </source>
</evidence>
<dbReference type="PANTHER" id="PTHR43861:SF1">
    <property type="entry name" value="TRANS-ACONITATE 2-METHYLTRANSFERASE"/>
    <property type="match status" value="1"/>
</dbReference>
<dbReference type="EMBL" id="JACIIX010000007">
    <property type="protein sequence ID" value="MBB6210721.1"/>
    <property type="molecule type" value="Genomic_DNA"/>
</dbReference>
<accession>A0A7X0DM75</accession>
<dbReference type="Proteomes" id="UP000544872">
    <property type="component" value="Unassembled WGS sequence"/>
</dbReference>
<dbReference type="SUPFAM" id="SSF53335">
    <property type="entry name" value="S-adenosyl-L-methionine-dependent methyltransferases"/>
    <property type="match status" value="1"/>
</dbReference>
<dbReference type="GO" id="GO:0032259">
    <property type="term" value="P:methylation"/>
    <property type="evidence" value="ECO:0007669"/>
    <property type="project" value="UniProtKB-KW"/>
</dbReference>
<keyword evidence="3" id="KW-1185">Reference proteome</keyword>
<evidence type="ECO:0000313" key="3">
    <source>
        <dbReference type="Proteomes" id="UP000544872"/>
    </source>
</evidence>